<dbReference type="InterPro" id="IPR020069">
    <property type="entry name" value="Ribosomal_bL9_C"/>
</dbReference>
<dbReference type="PANTHER" id="PTHR21368">
    <property type="entry name" value="50S RIBOSOMAL PROTEIN L9"/>
    <property type="match status" value="1"/>
</dbReference>
<dbReference type="RefSeq" id="WP_104912812.1">
    <property type="nucleotide sequence ID" value="NZ_CP026923.1"/>
</dbReference>
<evidence type="ECO:0000313" key="10">
    <source>
        <dbReference type="Proteomes" id="UP000243077"/>
    </source>
</evidence>
<dbReference type="Pfam" id="PF01281">
    <property type="entry name" value="Ribosomal_L9_N"/>
    <property type="match status" value="1"/>
</dbReference>
<dbReference type="GO" id="GO:0019843">
    <property type="term" value="F:rRNA binding"/>
    <property type="evidence" value="ECO:0007669"/>
    <property type="project" value="UniProtKB-UniRule"/>
</dbReference>
<accession>A0A2L2BNE6</accession>
<evidence type="ECO:0000256" key="2">
    <source>
        <dbReference type="ARBA" id="ARBA00022730"/>
    </source>
</evidence>
<dbReference type="GO" id="GO:0005840">
    <property type="term" value="C:ribosome"/>
    <property type="evidence" value="ECO:0007669"/>
    <property type="project" value="UniProtKB-KW"/>
</dbReference>
<dbReference type="Gene3D" id="3.10.430.100">
    <property type="entry name" value="Ribosomal protein L9, C-terminal domain"/>
    <property type="match status" value="1"/>
</dbReference>
<dbReference type="SUPFAM" id="SSF55658">
    <property type="entry name" value="L9 N-domain-like"/>
    <property type="match status" value="1"/>
</dbReference>
<comment type="similarity">
    <text evidence="1 7">Belongs to the bacterial ribosomal protein bL9 family.</text>
</comment>
<dbReference type="SUPFAM" id="SSF55653">
    <property type="entry name" value="Ribosomal protein L9 C-domain"/>
    <property type="match status" value="1"/>
</dbReference>
<proteinExistence type="inferred from homology"/>
<evidence type="ECO:0000259" key="8">
    <source>
        <dbReference type="PROSITE" id="PS00651"/>
    </source>
</evidence>
<evidence type="ECO:0000313" key="9">
    <source>
        <dbReference type="EMBL" id="AVG23158.1"/>
    </source>
</evidence>
<organism evidence="9 10">
    <name type="scientific">Pontimonas salivibrio</name>
    <dbReference type="NCBI Taxonomy" id="1159327"/>
    <lineage>
        <taxon>Bacteria</taxon>
        <taxon>Bacillati</taxon>
        <taxon>Actinomycetota</taxon>
        <taxon>Actinomycetes</taxon>
        <taxon>Micrococcales</taxon>
        <taxon>Microbacteriaceae</taxon>
        <taxon>Pontimonas</taxon>
    </lineage>
</organism>
<evidence type="ECO:0000256" key="4">
    <source>
        <dbReference type="ARBA" id="ARBA00022980"/>
    </source>
</evidence>
<dbReference type="HAMAP" id="MF_00503">
    <property type="entry name" value="Ribosomal_bL9"/>
    <property type="match status" value="1"/>
</dbReference>
<dbReference type="Pfam" id="PF03948">
    <property type="entry name" value="Ribosomal_L9_C"/>
    <property type="match status" value="1"/>
</dbReference>
<dbReference type="InterPro" id="IPR009027">
    <property type="entry name" value="Ribosomal_bL9/RNase_H1_N"/>
</dbReference>
<dbReference type="KEGG" id="psai:C3B54_11154"/>
<keyword evidence="10" id="KW-1185">Reference proteome</keyword>
<dbReference type="EMBL" id="CP026923">
    <property type="protein sequence ID" value="AVG23158.1"/>
    <property type="molecule type" value="Genomic_DNA"/>
</dbReference>
<evidence type="ECO:0000256" key="5">
    <source>
        <dbReference type="ARBA" id="ARBA00023274"/>
    </source>
</evidence>
<comment type="function">
    <text evidence="7">Binds to the 23S rRNA.</text>
</comment>
<dbReference type="AlphaFoldDB" id="A0A2L2BNE6"/>
<dbReference type="GO" id="GO:1990904">
    <property type="term" value="C:ribonucleoprotein complex"/>
    <property type="evidence" value="ECO:0007669"/>
    <property type="project" value="UniProtKB-KW"/>
</dbReference>
<dbReference type="GO" id="GO:0006412">
    <property type="term" value="P:translation"/>
    <property type="evidence" value="ECO:0007669"/>
    <property type="project" value="UniProtKB-UniRule"/>
</dbReference>
<protein>
    <recommendedName>
        <fullName evidence="6 7">Large ribosomal subunit protein bL9</fullName>
    </recommendedName>
</protein>
<feature type="domain" description="Ribosomal protein L9" evidence="8">
    <location>
        <begin position="14"/>
        <end position="41"/>
    </location>
</feature>
<dbReference type="InterPro" id="IPR000244">
    <property type="entry name" value="Ribosomal_bL9"/>
</dbReference>
<evidence type="ECO:0000256" key="7">
    <source>
        <dbReference type="HAMAP-Rule" id="MF_00503"/>
    </source>
</evidence>
<gene>
    <name evidence="7" type="primary">rplI</name>
    <name evidence="9" type="ORF">C3B54_11154</name>
</gene>
<dbReference type="Proteomes" id="UP000243077">
    <property type="component" value="Chromosome"/>
</dbReference>
<dbReference type="InterPro" id="IPR020594">
    <property type="entry name" value="Ribosomal_bL9_bac/chp"/>
</dbReference>
<dbReference type="InterPro" id="IPR036935">
    <property type="entry name" value="Ribosomal_bL9_N_sf"/>
</dbReference>
<evidence type="ECO:0000256" key="1">
    <source>
        <dbReference type="ARBA" id="ARBA00010605"/>
    </source>
</evidence>
<keyword evidence="5 7" id="KW-0687">Ribonucleoprotein</keyword>
<dbReference type="Gene3D" id="3.40.5.10">
    <property type="entry name" value="Ribosomal protein L9, N-terminal domain"/>
    <property type="match status" value="1"/>
</dbReference>
<dbReference type="InterPro" id="IPR020070">
    <property type="entry name" value="Ribosomal_bL9_N"/>
</dbReference>
<dbReference type="NCBIfam" id="TIGR00158">
    <property type="entry name" value="L9"/>
    <property type="match status" value="1"/>
</dbReference>
<evidence type="ECO:0000256" key="6">
    <source>
        <dbReference type="ARBA" id="ARBA00035292"/>
    </source>
</evidence>
<keyword evidence="4 7" id="KW-0689">Ribosomal protein</keyword>
<dbReference type="FunFam" id="3.40.5.10:FF:000003">
    <property type="entry name" value="50S ribosomal protein L9"/>
    <property type="match status" value="1"/>
</dbReference>
<dbReference type="GO" id="GO:0003735">
    <property type="term" value="F:structural constituent of ribosome"/>
    <property type="evidence" value="ECO:0007669"/>
    <property type="project" value="InterPro"/>
</dbReference>
<sequence length="150" mass="15996">MAKVILTHEVSGLGRAGDVVDVREGYARNYLLPQGYAMAWTKGGQKQVDQIRQSREAKAMASQEEAANLRDKLEAGPIRVPAKSGKEGKLFGSVTRADIEKAVADQGLGAIDHRTIDIPHAIKRVGEHKATVSLADGVVAALTLSVVAEK</sequence>
<keyword evidence="3 7" id="KW-0694">RNA-binding</keyword>
<reference evidence="9 10" key="1">
    <citation type="submission" date="2018-02" db="EMBL/GenBank/DDBJ databases">
        <title>Complete genome of the streamlined marine actinobacterium Pontimonas salivibrio CL-TW6 adapted to coastal planktonic lifestype.</title>
        <authorList>
            <person name="Cho B.C."/>
            <person name="Hardies S.C."/>
            <person name="Jang G.I."/>
            <person name="Hwang C.Y."/>
        </authorList>
    </citation>
    <scope>NUCLEOTIDE SEQUENCE [LARGE SCALE GENOMIC DNA]</scope>
    <source>
        <strain evidence="9 10">CL-TW6</strain>
    </source>
</reference>
<dbReference type="PROSITE" id="PS00651">
    <property type="entry name" value="RIBOSOMAL_L9"/>
    <property type="match status" value="1"/>
</dbReference>
<dbReference type="OrthoDB" id="9788336at2"/>
<evidence type="ECO:0000256" key="3">
    <source>
        <dbReference type="ARBA" id="ARBA00022884"/>
    </source>
</evidence>
<name>A0A2L2BNE6_9MICO</name>
<dbReference type="InterPro" id="IPR036791">
    <property type="entry name" value="Ribosomal_bL9_C_sf"/>
</dbReference>
<keyword evidence="2 7" id="KW-0699">rRNA-binding</keyword>